<dbReference type="GO" id="GO:0016787">
    <property type="term" value="F:hydrolase activity"/>
    <property type="evidence" value="ECO:0007669"/>
    <property type="project" value="UniProtKB-KW"/>
</dbReference>
<dbReference type="Pfam" id="PF00135">
    <property type="entry name" value="COesterase"/>
    <property type="match status" value="1"/>
</dbReference>
<evidence type="ECO:0000256" key="1">
    <source>
        <dbReference type="ARBA" id="ARBA00005964"/>
    </source>
</evidence>
<sequence length="425" mass="46577">MIGTNVDQKASVVLMGHIGIYSSEWDQDFFLGVPYALPPTATKYAAACVGYGSDHDSYSNVSEDCLYLNIVRPSSSVRPGSERLPVVVWIHGGALNEGSANDLRYNLTFIVDRSVKIDKPIIAVSINYRLSIWGFITGNEAIHSGNANLGLKDQRLALKWVKENIGYFGGNTSQITIWGESAGAFSVGAHLTAYGSRDDNLFHGAIMQPGSPLYYGSIRDWNKTAYNIVSEGMSCNTMDGGLQCLREVSFEKRNSFITETGLTQAGLWQPVVDGDFIQGHASEQLADGAFVRVPIITGANSDEGTAVVNGTLFDATLDNEEKTDEYSYIAPWLSARETNTLKFLESTFPRVISNPIDVQKLTIYSISYSPPFPPAISRQSGTSTEMKKFLHTDRMLNGILPPSRTEIAVWRTPTTAMQPSMPRVV</sequence>
<dbReference type="PANTHER" id="PTHR11559">
    <property type="entry name" value="CARBOXYLESTERASE"/>
    <property type="match status" value="1"/>
</dbReference>
<evidence type="ECO:0000313" key="5">
    <source>
        <dbReference type="EMBL" id="KAF2803533.1"/>
    </source>
</evidence>
<reference evidence="7" key="3">
    <citation type="submission" date="2025-04" db="UniProtKB">
        <authorList>
            <consortium name="RefSeq"/>
        </authorList>
    </citation>
    <scope>IDENTIFICATION</scope>
    <source>
        <strain evidence="7">CBS 304.34</strain>
    </source>
</reference>
<feature type="domain" description="Carboxylesterase type B" evidence="4">
    <location>
        <begin position="40"/>
        <end position="327"/>
    </location>
</feature>
<dbReference type="InterPro" id="IPR019826">
    <property type="entry name" value="Carboxylesterase_B_AS"/>
</dbReference>
<keyword evidence="6" id="KW-1185">Reference proteome</keyword>
<accession>A0A6A6Y4U1</accession>
<dbReference type="InterPro" id="IPR002018">
    <property type="entry name" value="CarbesteraseB"/>
</dbReference>
<reference evidence="5 7" key="1">
    <citation type="journal article" date="2020" name="Stud. Mycol.">
        <title>101 Dothideomycetes genomes: a test case for predicting lifestyles and emergence of pathogens.</title>
        <authorList>
            <person name="Haridas S."/>
            <person name="Albert R."/>
            <person name="Binder M."/>
            <person name="Bloem J."/>
            <person name="Labutti K."/>
            <person name="Salamov A."/>
            <person name="Andreopoulos B."/>
            <person name="Baker S."/>
            <person name="Barry K."/>
            <person name="Bills G."/>
            <person name="Bluhm B."/>
            <person name="Cannon C."/>
            <person name="Castanera R."/>
            <person name="Culley D."/>
            <person name="Daum C."/>
            <person name="Ezra D."/>
            <person name="Gonzalez J."/>
            <person name="Henrissat B."/>
            <person name="Kuo A."/>
            <person name="Liang C."/>
            <person name="Lipzen A."/>
            <person name="Lutzoni F."/>
            <person name="Magnuson J."/>
            <person name="Mondo S."/>
            <person name="Nolan M."/>
            <person name="Ohm R."/>
            <person name="Pangilinan J."/>
            <person name="Park H.-J."/>
            <person name="Ramirez L."/>
            <person name="Alfaro M."/>
            <person name="Sun H."/>
            <person name="Tritt A."/>
            <person name="Yoshinaga Y."/>
            <person name="Zwiers L.-H."/>
            <person name="Turgeon B."/>
            <person name="Goodwin S."/>
            <person name="Spatafora J."/>
            <person name="Crous P."/>
            <person name="Grigoriev I."/>
        </authorList>
    </citation>
    <scope>NUCLEOTIDE SEQUENCE</scope>
    <source>
        <strain evidence="5 7">CBS 304.34</strain>
    </source>
</reference>
<dbReference type="Proteomes" id="UP000504636">
    <property type="component" value="Unplaced"/>
</dbReference>
<evidence type="ECO:0000313" key="6">
    <source>
        <dbReference type="Proteomes" id="UP000504636"/>
    </source>
</evidence>
<dbReference type="InterPro" id="IPR029058">
    <property type="entry name" value="AB_hydrolase_fold"/>
</dbReference>
<dbReference type="EC" id="3.1.1.-" evidence="3"/>
<evidence type="ECO:0000256" key="2">
    <source>
        <dbReference type="ARBA" id="ARBA00022801"/>
    </source>
</evidence>
<dbReference type="RefSeq" id="XP_033570497.1">
    <property type="nucleotide sequence ID" value="XM_033726141.1"/>
</dbReference>
<organism evidence="5">
    <name type="scientific">Mytilinidion resinicola</name>
    <dbReference type="NCBI Taxonomy" id="574789"/>
    <lineage>
        <taxon>Eukaryota</taxon>
        <taxon>Fungi</taxon>
        <taxon>Dikarya</taxon>
        <taxon>Ascomycota</taxon>
        <taxon>Pezizomycotina</taxon>
        <taxon>Dothideomycetes</taxon>
        <taxon>Pleosporomycetidae</taxon>
        <taxon>Mytilinidiales</taxon>
        <taxon>Mytilinidiaceae</taxon>
        <taxon>Mytilinidion</taxon>
    </lineage>
</organism>
<dbReference type="GeneID" id="54467034"/>
<reference evidence="7" key="2">
    <citation type="submission" date="2020-04" db="EMBL/GenBank/DDBJ databases">
        <authorList>
            <consortium name="NCBI Genome Project"/>
        </authorList>
    </citation>
    <scope>NUCLEOTIDE SEQUENCE</scope>
    <source>
        <strain evidence="7">CBS 304.34</strain>
    </source>
</reference>
<keyword evidence="2 3" id="KW-0378">Hydrolase</keyword>
<dbReference type="InterPro" id="IPR019819">
    <property type="entry name" value="Carboxylesterase_B_CS"/>
</dbReference>
<dbReference type="SUPFAM" id="SSF53474">
    <property type="entry name" value="alpha/beta-Hydrolases"/>
    <property type="match status" value="1"/>
</dbReference>
<evidence type="ECO:0000259" key="4">
    <source>
        <dbReference type="Pfam" id="PF00135"/>
    </source>
</evidence>
<proteinExistence type="inferred from homology"/>
<evidence type="ECO:0000256" key="3">
    <source>
        <dbReference type="RuleBase" id="RU361235"/>
    </source>
</evidence>
<dbReference type="InterPro" id="IPR050309">
    <property type="entry name" value="Type-B_Carboxylest/Lipase"/>
</dbReference>
<dbReference type="PROSITE" id="PS00941">
    <property type="entry name" value="CARBOXYLESTERASE_B_2"/>
    <property type="match status" value="1"/>
</dbReference>
<gene>
    <name evidence="5 7" type="ORF">BDZ99DRAFT_526460</name>
</gene>
<dbReference type="AlphaFoldDB" id="A0A6A6Y4U1"/>
<protein>
    <recommendedName>
        <fullName evidence="3">Carboxylic ester hydrolase</fullName>
        <ecNumber evidence="3">3.1.1.-</ecNumber>
    </recommendedName>
</protein>
<dbReference type="PROSITE" id="PS00122">
    <property type="entry name" value="CARBOXYLESTERASE_B_1"/>
    <property type="match status" value="1"/>
</dbReference>
<dbReference type="EMBL" id="MU003717">
    <property type="protein sequence ID" value="KAF2803533.1"/>
    <property type="molecule type" value="Genomic_DNA"/>
</dbReference>
<name>A0A6A6Y4U1_9PEZI</name>
<dbReference type="Gene3D" id="3.40.50.1820">
    <property type="entry name" value="alpha/beta hydrolase"/>
    <property type="match status" value="1"/>
</dbReference>
<comment type="similarity">
    <text evidence="1 3">Belongs to the type-B carboxylesterase/lipase family.</text>
</comment>
<dbReference type="OrthoDB" id="408631at2759"/>
<evidence type="ECO:0000313" key="7">
    <source>
        <dbReference type="RefSeq" id="XP_033570497.1"/>
    </source>
</evidence>